<dbReference type="HOGENOM" id="CLU_096760_0_0_11"/>
<reference evidence="5 6" key="1">
    <citation type="submission" date="2014-05" db="EMBL/GenBank/DDBJ databases">
        <title>Draft Genome Sequence of Kitasatospora cheerisanensis KCTC 2395.</title>
        <authorList>
            <person name="Nam D.H."/>
        </authorList>
    </citation>
    <scope>NUCLEOTIDE SEQUENCE [LARGE SCALE GENOMIC DNA]</scope>
    <source>
        <strain evidence="5 6">KCTC 2395</strain>
    </source>
</reference>
<dbReference type="PATRIC" id="fig|1348663.4.peg.6816"/>
<accession>A0A066YID8</accession>
<evidence type="ECO:0000256" key="1">
    <source>
        <dbReference type="ARBA" id="ARBA00022679"/>
    </source>
</evidence>
<evidence type="ECO:0000259" key="4">
    <source>
        <dbReference type="PROSITE" id="PS51186"/>
    </source>
</evidence>
<dbReference type="InterPro" id="IPR016181">
    <property type="entry name" value="Acyl_CoA_acyltransferase"/>
</dbReference>
<keyword evidence="6" id="KW-1185">Reference proteome</keyword>
<dbReference type="InterPro" id="IPR000182">
    <property type="entry name" value="GNAT_dom"/>
</dbReference>
<dbReference type="EMBL" id="JNBY01000149">
    <property type="protein sequence ID" value="KDN81233.1"/>
    <property type="molecule type" value="Genomic_DNA"/>
</dbReference>
<organism evidence="5 6">
    <name type="scientific">Kitasatospora cheerisanensis KCTC 2395</name>
    <dbReference type="NCBI Taxonomy" id="1348663"/>
    <lineage>
        <taxon>Bacteria</taxon>
        <taxon>Bacillati</taxon>
        <taxon>Actinomycetota</taxon>
        <taxon>Actinomycetes</taxon>
        <taxon>Kitasatosporales</taxon>
        <taxon>Streptomycetaceae</taxon>
        <taxon>Kitasatospora</taxon>
    </lineage>
</organism>
<evidence type="ECO:0000313" key="5">
    <source>
        <dbReference type="EMBL" id="KDN81233.1"/>
    </source>
</evidence>
<dbReference type="GO" id="GO:0016747">
    <property type="term" value="F:acyltransferase activity, transferring groups other than amino-acyl groups"/>
    <property type="evidence" value="ECO:0007669"/>
    <property type="project" value="InterPro"/>
</dbReference>
<evidence type="ECO:0000313" key="6">
    <source>
        <dbReference type="Proteomes" id="UP000027178"/>
    </source>
</evidence>
<dbReference type="Gene3D" id="3.40.630.30">
    <property type="match status" value="1"/>
</dbReference>
<keyword evidence="3" id="KW-0732">Signal</keyword>
<dbReference type="Proteomes" id="UP000027178">
    <property type="component" value="Unassembled WGS sequence"/>
</dbReference>
<protein>
    <submittedName>
        <fullName evidence="5">Acetyltransferase</fullName>
    </submittedName>
</protein>
<feature type="chain" id="PRO_5038970444" evidence="3">
    <location>
        <begin position="27"/>
        <end position="173"/>
    </location>
</feature>
<dbReference type="AlphaFoldDB" id="A0A066YID8"/>
<dbReference type="PANTHER" id="PTHR43800:SF1">
    <property type="entry name" value="PEPTIDYL-LYSINE N-ACETYLTRANSFERASE YJAB"/>
    <property type="match status" value="1"/>
</dbReference>
<keyword evidence="1 5" id="KW-0808">Transferase</keyword>
<gene>
    <name evidence="5" type="ORF">KCH_70440</name>
</gene>
<dbReference type="CDD" id="cd04301">
    <property type="entry name" value="NAT_SF"/>
    <property type="match status" value="1"/>
</dbReference>
<evidence type="ECO:0000256" key="3">
    <source>
        <dbReference type="SAM" id="SignalP"/>
    </source>
</evidence>
<dbReference type="OrthoDB" id="572496at2"/>
<comment type="caution">
    <text evidence="5">The sequence shown here is derived from an EMBL/GenBank/DDBJ whole genome shotgun (WGS) entry which is preliminary data.</text>
</comment>
<proteinExistence type="predicted"/>
<sequence length="173" mass="18528">MPIRLATPADLALLPALQLAAGAAFRAVGMAEIADAPPPGAEEFAPHQRLGHLWVTVDDADRPQGFVLVRLLDGCAHIEQVSVHPAAAGRGLGRELIDHVAGWAAGRGLDALTLSTFRSVPWNAPYYRRLGFRELTEHQLTDGLRQVLAEEAALGLTDRVCMRRGGGSDARRG</sequence>
<dbReference type="RefSeq" id="WP_035869329.1">
    <property type="nucleotide sequence ID" value="NZ_KK853997.1"/>
</dbReference>
<evidence type="ECO:0000256" key="2">
    <source>
        <dbReference type="ARBA" id="ARBA00023315"/>
    </source>
</evidence>
<dbReference type="PROSITE" id="PS51186">
    <property type="entry name" value="GNAT"/>
    <property type="match status" value="1"/>
</dbReference>
<feature type="signal peptide" evidence="3">
    <location>
        <begin position="1"/>
        <end position="26"/>
    </location>
</feature>
<keyword evidence="2" id="KW-0012">Acyltransferase</keyword>
<feature type="domain" description="N-acetyltransferase" evidence="4">
    <location>
        <begin position="1"/>
        <end position="157"/>
    </location>
</feature>
<dbReference type="Pfam" id="PF00583">
    <property type="entry name" value="Acetyltransf_1"/>
    <property type="match status" value="1"/>
</dbReference>
<dbReference type="eggNOG" id="COG0456">
    <property type="taxonomic scope" value="Bacteria"/>
</dbReference>
<dbReference type="SUPFAM" id="SSF55729">
    <property type="entry name" value="Acyl-CoA N-acyltransferases (Nat)"/>
    <property type="match status" value="1"/>
</dbReference>
<dbReference type="PANTHER" id="PTHR43800">
    <property type="entry name" value="PEPTIDYL-LYSINE N-ACETYLTRANSFERASE YJAB"/>
    <property type="match status" value="1"/>
</dbReference>
<name>A0A066YID8_9ACTN</name>